<organism evidence="1 2">
    <name type="scientific">Tepidiphilus baoligensis</name>
    <dbReference type="NCBI Taxonomy" id="2698687"/>
    <lineage>
        <taxon>Bacteria</taxon>
        <taxon>Pseudomonadati</taxon>
        <taxon>Pseudomonadota</taxon>
        <taxon>Hydrogenophilia</taxon>
        <taxon>Hydrogenophilales</taxon>
        <taxon>Hydrogenophilaceae</taxon>
        <taxon>Tepidiphilus</taxon>
    </lineage>
</organism>
<dbReference type="InterPro" id="IPR003477">
    <property type="entry name" value="PemK-like"/>
</dbReference>
<sequence length="42" mass="4484">MQRGDLVTVSLPGDYGKPRPALIVQSDLLSELESVVLCPVTS</sequence>
<name>A0ABX1QNS4_9PROT</name>
<gene>
    <name evidence="1" type="ORF">GV368_10960</name>
</gene>
<dbReference type="Proteomes" id="UP000669605">
    <property type="component" value="Unassembled WGS sequence"/>
</dbReference>
<protein>
    <submittedName>
        <fullName evidence="1">Type II toxin-antitoxin system PemK/MazF family toxin</fullName>
    </submittedName>
</protein>
<dbReference type="EMBL" id="JAAAUB010000049">
    <property type="protein sequence ID" value="NMH17585.1"/>
    <property type="molecule type" value="Genomic_DNA"/>
</dbReference>
<dbReference type="SUPFAM" id="SSF50118">
    <property type="entry name" value="Cell growth inhibitor/plasmid maintenance toxic component"/>
    <property type="match status" value="1"/>
</dbReference>
<evidence type="ECO:0000313" key="1">
    <source>
        <dbReference type="EMBL" id="NMH17585.1"/>
    </source>
</evidence>
<dbReference type="RefSeq" id="WP_169116545.1">
    <property type="nucleotide sequence ID" value="NZ_JAAAUB010000049.1"/>
</dbReference>
<accession>A0ABX1QNS4</accession>
<dbReference type="Pfam" id="PF02452">
    <property type="entry name" value="PemK_toxin"/>
    <property type="match status" value="1"/>
</dbReference>
<reference evidence="1 2" key="1">
    <citation type="journal article" date="2020" name="Curr. Microbiol.">
        <title>Tepidiphilus baoligensis sp. nov., a Novel Bacterium of the Family Hydrogenophilaceae Isolated from an Oil Reservoir.</title>
        <authorList>
            <person name="Zhang X."/>
            <person name="Wang G."/>
            <person name="Ma X."/>
            <person name="Yu J."/>
            <person name="You J."/>
            <person name="Xue Y."/>
            <person name="Ma Y."/>
        </authorList>
    </citation>
    <scope>NUCLEOTIDE SEQUENCE [LARGE SCALE GENOMIC DNA]</scope>
    <source>
        <strain evidence="1 2">B18-69</strain>
    </source>
</reference>
<proteinExistence type="predicted"/>
<comment type="caution">
    <text evidence="1">The sequence shown here is derived from an EMBL/GenBank/DDBJ whole genome shotgun (WGS) entry which is preliminary data.</text>
</comment>
<feature type="non-terminal residue" evidence="1">
    <location>
        <position position="42"/>
    </location>
</feature>
<keyword evidence="2" id="KW-1185">Reference proteome</keyword>
<evidence type="ECO:0000313" key="2">
    <source>
        <dbReference type="Proteomes" id="UP000669605"/>
    </source>
</evidence>